<dbReference type="SUPFAM" id="SSF49785">
    <property type="entry name" value="Galactose-binding domain-like"/>
    <property type="match status" value="1"/>
</dbReference>
<evidence type="ECO:0000313" key="8">
    <source>
        <dbReference type="Proteomes" id="UP000467249"/>
    </source>
</evidence>
<dbReference type="EMBL" id="AP022620">
    <property type="protein sequence ID" value="BBZ79853.1"/>
    <property type="molecule type" value="Genomic_DNA"/>
</dbReference>
<dbReference type="Proteomes" id="UP000467249">
    <property type="component" value="Chromosome"/>
</dbReference>
<evidence type="ECO:0000256" key="3">
    <source>
        <dbReference type="ARBA" id="ARBA00012754"/>
    </source>
</evidence>
<organism evidence="7 8">
    <name type="scientific">Mycolicibacterium anyangense</name>
    <dbReference type="NCBI Taxonomy" id="1431246"/>
    <lineage>
        <taxon>Bacteria</taxon>
        <taxon>Bacillati</taxon>
        <taxon>Actinomycetota</taxon>
        <taxon>Actinomycetes</taxon>
        <taxon>Mycobacteriales</taxon>
        <taxon>Mycobacteriaceae</taxon>
        <taxon>Mycolicibacterium</taxon>
    </lineage>
</organism>
<evidence type="ECO:0000259" key="6">
    <source>
        <dbReference type="Pfam" id="PF00703"/>
    </source>
</evidence>
<dbReference type="Gene3D" id="2.60.120.260">
    <property type="entry name" value="Galactose-binding domain-like"/>
    <property type="match status" value="1"/>
</dbReference>
<name>A0A6N4WHF5_9MYCO</name>
<dbReference type="SUPFAM" id="SSF51445">
    <property type="entry name" value="(Trans)glycosidases"/>
    <property type="match status" value="1"/>
</dbReference>
<dbReference type="Gene3D" id="3.20.20.80">
    <property type="entry name" value="Glycosidases"/>
    <property type="match status" value="1"/>
</dbReference>
<proteinExistence type="inferred from homology"/>
<dbReference type="PANTHER" id="PTHR43730">
    <property type="entry name" value="BETA-MANNOSIDASE"/>
    <property type="match status" value="1"/>
</dbReference>
<evidence type="ECO:0000313" key="7">
    <source>
        <dbReference type="EMBL" id="BBZ79853.1"/>
    </source>
</evidence>
<dbReference type="PANTHER" id="PTHR43730:SF1">
    <property type="entry name" value="BETA-MANNOSIDASE"/>
    <property type="match status" value="1"/>
</dbReference>
<feature type="domain" description="Glycoside hydrolase family 2 immunoglobulin-like beta-sandwich" evidence="6">
    <location>
        <begin position="164"/>
        <end position="258"/>
    </location>
</feature>
<evidence type="ECO:0000256" key="4">
    <source>
        <dbReference type="ARBA" id="ARBA00022801"/>
    </source>
</evidence>
<dbReference type="EC" id="3.2.1.25" evidence="3"/>
<dbReference type="KEGG" id="many:MANY_51900"/>
<accession>A0A6N4WHF5</accession>
<dbReference type="Pfam" id="PF00703">
    <property type="entry name" value="Glyco_hydro_2"/>
    <property type="match status" value="1"/>
</dbReference>
<keyword evidence="8" id="KW-1185">Reference proteome</keyword>
<dbReference type="InterPro" id="IPR006102">
    <property type="entry name" value="Ig-like_GH2"/>
</dbReference>
<dbReference type="SUPFAM" id="SSF49303">
    <property type="entry name" value="beta-Galactosidase/glucuronidase domain"/>
    <property type="match status" value="2"/>
</dbReference>
<keyword evidence="5" id="KW-0326">Glycosidase</keyword>
<comment type="similarity">
    <text evidence="2">Belongs to the glycosyl hydrolase 2 family.</text>
</comment>
<evidence type="ECO:0000256" key="5">
    <source>
        <dbReference type="ARBA" id="ARBA00023295"/>
    </source>
</evidence>
<dbReference type="AlphaFoldDB" id="A0A6N4WHF5"/>
<dbReference type="Gene3D" id="2.60.40.10">
    <property type="entry name" value="Immunoglobulins"/>
    <property type="match status" value="1"/>
</dbReference>
<dbReference type="InterPro" id="IPR013783">
    <property type="entry name" value="Ig-like_fold"/>
</dbReference>
<dbReference type="GO" id="GO:0004567">
    <property type="term" value="F:beta-mannosidase activity"/>
    <property type="evidence" value="ECO:0007669"/>
    <property type="project" value="UniProtKB-EC"/>
</dbReference>
<dbReference type="InterPro" id="IPR017853">
    <property type="entry name" value="GH"/>
</dbReference>
<sequence length="792" mass="84888">MLDRWQVVRTESGAYQKPEELAELWPSALELDRAAPVATLAAVDDDHDWWHRAIVSVDEPAVVQFGGLSFPATVFVDGTEAAECVSMFLPVRVPIEPGTHEITVHFGALNAWLATRRPRGRWRSSLVAAPGLRWARATLLGRAPVYGNLPVPVGLWRPVTVTAQRALFDITVTADPHTGRVEVTGSGPDAVLEYAIEGPSGELVASGCATVADGDFSIGVEVPDPQLWWPRGYGDQPLYRLRLSSGGEPVVCHLFGFRTLTAVDRDTGFRLRVNGIDVFCRGATWFPPDPVALTADEAVIRRQVGALADAGATMVRIVGGLVPEQPEFWRICAELGVLVWQDAMLATFDPPGELTAVIVDEVNSALRAVSGNPALAVLSAGSETLQRPEMLGLDKAGHAMELLDVALPAAAERAGIPYVRSSPAPPDGSDDLAIRPDTGVAHWFGVGGYLRPVADVRSAGVRFAAECLAFANPPSPAAVERHFGSAAVAGHDPRWKAEVPRDRGASWDFEDVRDFYVREVFGEDPAAVRRIDPERYLELGRAAIAEAMSRCFGFWRRAESGCRGALVLAGKDGRPGAGWGLLDVDGAPKAALVALRRVWAPQAVVLSDEGLSGIRIDIYNDCATPLSGRLTLVATDSTGHPVLTAERRVTVPEHSALTFMDSQLSGVFRDLSHAFHFGPAGADAVDVVVDIVDSAPLRDALVVNPRPFQAHTGLHAQARQVGQVWELAISAAVALRYVSIDAPGWLASDNYFHLPAGRPYRVLLDSDGAAHTPSGTVGSPDALFRIPIETVS</sequence>
<evidence type="ECO:0000256" key="2">
    <source>
        <dbReference type="ARBA" id="ARBA00007401"/>
    </source>
</evidence>
<dbReference type="GO" id="GO:0006516">
    <property type="term" value="P:glycoprotein catabolic process"/>
    <property type="evidence" value="ECO:0007669"/>
    <property type="project" value="TreeGrafter"/>
</dbReference>
<dbReference type="InterPro" id="IPR036156">
    <property type="entry name" value="Beta-gal/glucu_dom_sf"/>
</dbReference>
<keyword evidence="4 7" id="KW-0378">Hydrolase</keyword>
<dbReference type="RefSeq" id="WP_407664644.1">
    <property type="nucleotide sequence ID" value="NZ_AP022620.1"/>
</dbReference>
<evidence type="ECO:0000256" key="1">
    <source>
        <dbReference type="ARBA" id="ARBA00000829"/>
    </source>
</evidence>
<dbReference type="GO" id="GO:0005975">
    <property type="term" value="P:carbohydrate metabolic process"/>
    <property type="evidence" value="ECO:0007669"/>
    <property type="project" value="InterPro"/>
</dbReference>
<gene>
    <name evidence="7" type="ORF">MANY_51900</name>
</gene>
<reference evidence="7 8" key="1">
    <citation type="journal article" date="2019" name="Emerg. Microbes Infect.">
        <title>Comprehensive subspecies identification of 175 nontuberculous mycobacteria species based on 7547 genomic profiles.</title>
        <authorList>
            <person name="Matsumoto Y."/>
            <person name="Kinjo T."/>
            <person name="Motooka D."/>
            <person name="Nabeya D."/>
            <person name="Jung N."/>
            <person name="Uechi K."/>
            <person name="Horii T."/>
            <person name="Iida T."/>
            <person name="Fujita J."/>
            <person name="Nakamura S."/>
        </authorList>
    </citation>
    <scope>NUCLEOTIDE SEQUENCE [LARGE SCALE GENOMIC DNA]</scope>
    <source>
        <strain evidence="7 8">JCM 30275</strain>
    </source>
</reference>
<dbReference type="InterPro" id="IPR008979">
    <property type="entry name" value="Galactose-bd-like_sf"/>
</dbReference>
<protein>
    <recommendedName>
        <fullName evidence="3">beta-mannosidase</fullName>
        <ecNumber evidence="3">3.2.1.25</ecNumber>
    </recommendedName>
</protein>
<dbReference type="InterPro" id="IPR050887">
    <property type="entry name" value="Beta-mannosidase_GH2"/>
</dbReference>
<comment type="catalytic activity">
    <reaction evidence="1">
        <text>Hydrolysis of terminal, non-reducing beta-D-mannose residues in beta-D-mannosides.</text>
        <dbReference type="EC" id="3.2.1.25"/>
    </reaction>
</comment>